<proteinExistence type="predicted"/>
<evidence type="ECO:0000313" key="1">
    <source>
        <dbReference type="EMBL" id="QHT28073.1"/>
    </source>
</evidence>
<protein>
    <submittedName>
        <fullName evidence="1">Uncharacterized protein</fullName>
    </submittedName>
</protein>
<organism evidence="1">
    <name type="scientific">viral metagenome</name>
    <dbReference type="NCBI Taxonomy" id="1070528"/>
    <lineage>
        <taxon>unclassified sequences</taxon>
        <taxon>metagenomes</taxon>
        <taxon>organismal metagenomes</taxon>
    </lineage>
</organism>
<accession>A0A6C0EI22</accession>
<name>A0A6C0EI22_9ZZZZ</name>
<dbReference type="EMBL" id="MN738851">
    <property type="protein sequence ID" value="QHT28073.1"/>
    <property type="molecule type" value="Genomic_DNA"/>
</dbReference>
<sequence>MIVFPIPISSPIIPPLLLIASLDAHHSRPSS</sequence>
<reference evidence="1" key="1">
    <citation type="journal article" date="2020" name="Nature">
        <title>Giant virus diversity and host interactions through global metagenomics.</title>
        <authorList>
            <person name="Schulz F."/>
            <person name="Roux S."/>
            <person name="Paez-Espino D."/>
            <person name="Jungbluth S."/>
            <person name="Walsh D.A."/>
            <person name="Denef V.J."/>
            <person name="McMahon K.D."/>
            <person name="Konstantinidis K.T."/>
            <person name="Eloe-Fadrosh E.A."/>
            <person name="Kyrpides N.C."/>
            <person name="Woyke T."/>
        </authorList>
    </citation>
    <scope>NUCLEOTIDE SEQUENCE</scope>
    <source>
        <strain evidence="1">GVMAG-M-3300001348-25</strain>
    </source>
</reference>
<dbReference type="AlphaFoldDB" id="A0A6C0EI22"/>